<dbReference type="InterPro" id="IPR003795">
    <property type="entry name" value="DUF192"/>
</dbReference>
<sequence length="182" mass="19588">MDWRTLGVVALLVVAGCAGSPLSASEPGTDGDATAATTATACSPTAQSTATAERPRVTVCDRERNDRLGAVTVEIADTPDEQYTGLSEHESLGADEGMLFVYPDEGRHTYVMRSMDFPIDIVYVDADGRITEIHHAPTEDDNEDLTPYPGRGKWVLEVPYNWTVERGVEEGDRVVVAGTEGS</sequence>
<dbReference type="EMBL" id="FOJA01000001">
    <property type="protein sequence ID" value="SEW09911.1"/>
    <property type="molecule type" value="Genomic_DNA"/>
</dbReference>
<gene>
    <name evidence="1" type="ORF">SAMN04487945_1436</name>
</gene>
<reference evidence="1 2" key="1">
    <citation type="submission" date="2016-10" db="EMBL/GenBank/DDBJ databases">
        <authorList>
            <person name="de Groot N.N."/>
        </authorList>
    </citation>
    <scope>NUCLEOTIDE SEQUENCE [LARGE SCALE GENOMIC DNA]</scope>
    <source>
        <strain evidence="1 2">CGMCC 1.5337</strain>
    </source>
</reference>
<proteinExistence type="predicted"/>
<protein>
    <recommendedName>
        <fullName evidence="3">DUF192 domain-containing protein</fullName>
    </recommendedName>
</protein>
<dbReference type="PANTHER" id="PTHR37953:SF1">
    <property type="entry name" value="UPF0127 PROTEIN MJ1496"/>
    <property type="match status" value="1"/>
</dbReference>
<dbReference type="Pfam" id="PF02643">
    <property type="entry name" value="DUF192"/>
    <property type="match status" value="1"/>
</dbReference>
<dbReference type="PANTHER" id="PTHR37953">
    <property type="entry name" value="UPF0127 PROTEIN MJ1496"/>
    <property type="match status" value="1"/>
</dbReference>
<evidence type="ECO:0000313" key="1">
    <source>
        <dbReference type="EMBL" id="SEW09911.1"/>
    </source>
</evidence>
<name>A0A1I0P756_9EURY</name>
<dbReference type="InterPro" id="IPR038695">
    <property type="entry name" value="Saro_0823-like_sf"/>
</dbReference>
<dbReference type="STRING" id="355548.SAMN04487945_1436"/>
<keyword evidence="2" id="KW-1185">Reference proteome</keyword>
<dbReference type="PROSITE" id="PS51257">
    <property type="entry name" value="PROKAR_LIPOPROTEIN"/>
    <property type="match status" value="1"/>
</dbReference>
<evidence type="ECO:0000313" key="2">
    <source>
        <dbReference type="Proteomes" id="UP000198518"/>
    </source>
</evidence>
<accession>A0A1I0P756</accession>
<evidence type="ECO:0008006" key="3">
    <source>
        <dbReference type="Google" id="ProtNLM"/>
    </source>
</evidence>
<dbReference type="Gene3D" id="2.60.120.1140">
    <property type="entry name" value="Protein of unknown function DUF192"/>
    <property type="match status" value="1"/>
</dbReference>
<dbReference type="Proteomes" id="UP000198518">
    <property type="component" value="Unassembled WGS sequence"/>
</dbReference>
<dbReference type="OrthoDB" id="6763at2157"/>
<organism evidence="1 2">
    <name type="scientific">Halobacterium jilantaiense</name>
    <dbReference type="NCBI Taxonomy" id="355548"/>
    <lineage>
        <taxon>Archaea</taxon>
        <taxon>Methanobacteriati</taxon>
        <taxon>Methanobacteriota</taxon>
        <taxon>Stenosarchaea group</taxon>
        <taxon>Halobacteria</taxon>
        <taxon>Halobacteriales</taxon>
        <taxon>Halobacteriaceae</taxon>
        <taxon>Halobacterium</taxon>
    </lineage>
</organism>
<dbReference type="AlphaFoldDB" id="A0A1I0P756"/>